<dbReference type="EMBL" id="JAWRVI010000017">
    <property type="protein sequence ID" value="KAK4089984.1"/>
    <property type="molecule type" value="Genomic_DNA"/>
</dbReference>
<evidence type="ECO:0000313" key="5">
    <source>
        <dbReference type="Proteomes" id="UP001287286"/>
    </source>
</evidence>
<dbReference type="InterPro" id="IPR001138">
    <property type="entry name" value="Zn2Cys6_DnaBD"/>
</dbReference>
<feature type="compositionally biased region" description="Basic and acidic residues" evidence="2">
    <location>
        <begin position="99"/>
        <end position="116"/>
    </location>
</feature>
<protein>
    <recommendedName>
        <fullName evidence="3">Zn(2)-C6 fungal-type domain-containing protein</fullName>
    </recommendedName>
</protein>
<feature type="compositionally biased region" description="Low complexity" evidence="2">
    <location>
        <begin position="119"/>
        <end position="128"/>
    </location>
</feature>
<keyword evidence="5" id="KW-1185">Reference proteome</keyword>
<feature type="domain" description="Zn(2)-C6 fungal-type" evidence="3">
    <location>
        <begin position="186"/>
        <end position="209"/>
    </location>
</feature>
<organism evidence="4 5">
    <name type="scientific">Purpureocillium lilacinum</name>
    <name type="common">Paecilomyces lilacinus</name>
    <dbReference type="NCBI Taxonomy" id="33203"/>
    <lineage>
        <taxon>Eukaryota</taxon>
        <taxon>Fungi</taxon>
        <taxon>Dikarya</taxon>
        <taxon>Ascomycota</taxon>
        <taxon>Pezizomycotina</taxon>
        <taxon>Sordariomycetes</taxon>
        <taxon>Hypocreomycetidae</taxon>
        <taxon>Hypocreales</taxon>
        <taxon>Ophiocordycipitaceae</taxon>
        <taxon>Purpureocillium</taxon>
    </lineage>
</organism>
<dbReference type="PANTHER" id="PTHR37534:SF2">
    <property type="entry name" value="N-ACETYLTRANSFERASE DOMAIN-CONTAINING PROTEIN"/>
    <property type="match status" value="1"/>
</dbReference>
<comment type="caution">
    <text evidence="4">The sequence shown here is derived from an EMBL/GenBank/DDBJ whole genome shotgun (WGS) entry which is preliminary data.</text>
</comment>
<evidence type="ECO:0000256" key="1">
    <source>
        <dbReference type="ARBA" id="ARBA00023242"/>
    </source>
</evidence>
<accession>A0ABR0C0W3</accession>
<sequence length="710" mass="79859">MGKRVHEEERDCARGKQVRVRHGTELDVKSRHVSKVHSYFVWTREAIECSYALFMRAKTFRLSMFYTANTPGIANGLVSFQGSSAAGWLSRKVLPFQTQREELQPTKRQPGDDLRHTTRATPAYPTPTSGSPLKVNLPFPTVTAKLHGLICLPEESACQAVRIAEKGRCNVRTQHRRGLTAILIRRDRHLKCDGKLPCSRCVKKSWRCNRPVRFRLVNGSDPLFGDSTEFPFSPHQTWFKTQRQQIEFIDQTLEVARSYDDGQDDDIVAANHDVLQIDVAEETDELPAVDRALNTSTRQGLSDTVPALLAERPWDECTHPREPEYGLWGRQGALPMPVEDDSAIRYANPSTRHYEDLVDTRAEAELIHHFIDELGPSLDPWDESRRFAADLVEDATSCPELMDAIIGAAAAHSLHGTLDRDPLPEWPSVKTRSKGQDSVRSNSSVALLHRTIENLNGLVSEVNGSNLVRVIWSAPVTSPQTTAEPGSIDDKVLWAGLWQELYISVMHQAPLSSDVDVHTMHKLTQGADDRTWTNRMLLHLADAVTYCHAEERSTATYDRLASYSSTWMEARPPSFDPVYVRASPGTMFPEIWLLNNVVAAGLQYYHLVKILLLAHNPRVPLLGAAQRSAKERGDALIREDVRTICGIAESMDGVHPAHLVACMAISLVGDRFTEREEQAVLLHMLTKTRDKFGWSTSFTIRYLQEAWGWA</sequence>
<keyword evidence="1" id="KW-0539">Nucleus</keyword>
<dbReference type="Pfam" id="PF00172">
    <property type="entry name" value="Zn_clus"/>
    <property type="match status" value="1"/>
</dbReference>
<feature type="region of interest" description="Disordered" evidence="2">
    <location>
        <begin position="99"/>
        <end position="130"/>
    </location>
</feature>
<proteinExistence type="predicted"/>
<evidence type="ECO:0000313" key="4">
    <source>
        <dbReference type="EMBL" id="KAK4089984.1"/>
    </source>
</evidence>
<dbReference type="PANTHER" id="PTHR37534">
    <property type="entry name" value="TRANSCRIPTIONAL ACTIVATOR PROTEIN UGA3"/>
    <property type="match status" value="1"/>
</dbReference>
<gene>
    <name evidence="4" type="ORF">Purlil1_5610</name>
</gene>
<reference evidence="4 5" key="1">
    <citation type="journal article" date="2024" name="Microbiol. Resour. Announc.">
        <title>Genome annotations for the ascomycete fungi Trichoderma harzianum, Trichoderma aggressivum, and Purpureocillium lilacinum.</title>
        <authorList>
            <person name="Beijen E.P.W."/>
            <person name="Ohm R.A."/>
        </authorList>
    </citation>
    <scope>NUCLEOTIDE SEQUENCE [LARGE SCALE GENOMIC DNA]</scope>
    <source>
        <strain evidence="4 5">CBS 150709</strain>
    </source>
</reference>
<evidence type="ECO:0000259" key="3">
    <source>
        <dbReference type="Pfam" id="PF00172"/>
    </source>
</evidence>
<dbReference type="Proteomes" id="UP001287286">
    <property type="component" value="Unassembled WGS sequence"/>
</dbReference>
<evidence type="ECO:0000256" key="2">
    <source>
        <dbReference type="SAM" id="MobiDB-lite"/>
    </source>
</evidence>
<name>A0ABR0C0W3_PURLI</name>
<dbReference type="CDD" id="cd00067">
    <property type="entry name" value="GAL4"/>
    <property type="match status" value="1"/>
</dbReference>